<dbReference type="EMBL" id="JBHFQA010000045">
    <property type="protein sequence ID" value="KAL2076879.1"/>
    <property type="molecule type" value="Genomic_DNA"/>
</dbReference>
<sequence length="491" mass="54938">MPSNELKQRKKNASQKQNSDSSDGARQNGEPETKKGDAPAQQSLPQTKSSQCFPELRTILCLLCVPACVALTWVVMLQNERLEEVEKNYNLLYGRTVTYTELEKRVDRVSEKLDASKDLLEGALSSVPTAARLMSDVASLRSVVAAMQASEENDDSATSSSPRGIQEVNARFLNVTEAWQSGLASVTSDLTALREESRSSHVRATENVNAAERRLRGLSERLEELEDSTRRNARVFERTEEEDVQQAKRQLDWTTARVSDLDHQLAQLARTDQELRDRLDEHEPRAQQCQQHLPAVEEAVRSILKLATGMAAVERRLEDLGLQVLGLEDSMLRALTQTVGIRQALDALGSPSQGTSAGSEIDAMLEALREMDMESESEGHVEVEVESKTRMEGEVEMKMESKSEGDMELEMESKRMMEEDVEVETLEERKEGDDGTVMEGVTTEEPEDKYNQEEELPEAEVVNPESIMTVQKQLQHQEEELPASQSSDVNV</sequence>
<evidence type="ECO:0000313" key="3">
    <source>
        <dbReference type="EMBL" id="KAL2076879.1"/>
    </source>
</evidence>
<evidence type="ECO:0000256" key="1">
    <source>
        <dbReference type="SAM" id="Coils"/>
    </source>
</evidence>
<dbReference type="PANTHER" id="PTHR21734:SF11">
    <property type="entry name" value="INHIBITOR OF NUCLEAR FACTOR KAPPA-B KINASE-INTERACTING PROTEIN"/>
    <property type="match status" value="1"/>
</dbReference>
<feature type="coiled-coil region" evidence="1">
    <location>
        <begin position="201"/>
        <end position="228"/>
    </location>
</feature>
<keyword evidence="4" id="KW-1185">Reference proteome</keyword>
<dbReference type="InterPro" id="IPR024152">
    <property type="entry name" value="Inh_kappa-B_kinase-int"/>
</dbReference>
<feature type="compositionally biased region" description="Acidic residues" evidence="2">
    <location>
        <begin position="442"/>
        <end position="458"/>
    </location>
</feature>
<reference evidence="3 4" key="1">
    <citation type="submission" date="2024-09" db="EMBL/GenBank/DDBJ databases">
        <title>A chromosome-level genome assembly of Gray's grenadier anchovy, Coilia grayii.</title>
        <authorList>
            <person name="Fu Z."/>
        </authorList>
    </citation>
    <scope>NUCLEOTIDE SEQUENCE [LARGE SCALE GENOMIC DNA]</scope>
    <source>
        <strain evidence="3">G4</strain>
        <tissue evidence="3">Muscle</tissue>
    </source>
</reference>
<comment type="caution">
    <text evidence="3">The sequence shown here is derived from an EMBL/GenBank/DDBJ whole genome shotgun (WGS) entry which is preliminary data.</text>
</comment>
<proteinExistence type="predicted"/>
<name>A0ABD1IPX2_9TELE</name>
<feature type="compositionally biased region" description="Polar residues" evidence="2">
    <location>
        <begin position="14"/>
        <end position="25"/>
    </location>
</feature>
<dbReference type="AlphaFoldDB" id="A0ABD1IPX2"/>
<gene>
    <name evidence="3" type="ORF">ACEWY4_027526</name>
</gene>
<feature type="region of interest" description="Disordered" evidence="2">
    <location>
        <begin position="1"/>
        <end position="47"/>
    </location>
</feature>
<evidence type="ECO:0000256" key="2">
    <source>
        <dbReference type="SAM" id="MobiDB-lite"/>
    </source>
</evidence>
<feature type="compositionally biased region" description="Basic and acidic residues" evidence="2">
    <location>
        <begin position="374"/>
        <end position="418"/>
    </location>
</feature>
<protein>
    <recommendedName>
        <fullName evidence="5">Inhibitor of nuclear factor kappa-B kinase-interacting protein-like</fullName>
    </recommendedName>
</protein>
<evidence type="ECO:0008006" key="5">
    <source>
        <dbReference type="Google" id="ProtNLM"/>
    </source>
</evidence>
<keyword evidence="1" id="KW-0175">Coiled coil</keyword>
<dbReference type="Proteomes" id="UP001591681">
    <property type="component" value="Unassembled WGS sequence"/>
</dbReference>
<organism evidence="3 4">
    <name type="scientific">Coilia grayii</name>
    <name type="common">Gray's grenadier anchovy</name>
    <dbReference type="NCBI Taxonomy" id="363190"/>
    <lineage>
        <taxon>Eukaryota</taxon>
        <taxon>Metazoa</taxon>
        <taxon>Chordata</taxon>
        <taxon>Craniata</taxon>
        <taxon>Vertebrata</taxon>
        <taxon>Euteleostomi</taxon>
        <taxon>Actinopterygii</taxon>
        <taxon>Neopterygii</taxon>
        <taxon>Teleostei</taxon>
        <taxon>Clupei</taxon>
        <taxon>Clupeiformes</taxon>
        <taxon>Clupeoidei</taxon>
        <taxon>Engraulidae</taxon>
        <taxon>Coilinae</taxon>
        <taxon>Coilia</taxon>
    </lineage>
</organism>
<evidence type="ECO:0000313" key="4">
    <source>
        <dbReference type="Proteomes" id="UP001591681"/>
    </source>
</evidence>
<dbReference type="PANTHER" id="PTHR21734">
    <property type="entry name" value="INHIBITOR OF NUCLEAR FACTOR KAPPA-B KINASE-INTERACTING PROTEIN"/>
    <property type="match status" value="1"/>
</dbReference>
<accession>A0ABD1IPX2</accession>
<feature type="region of interest" description="Disordered" evidence="2">
    <location>
        <begin position="374"/>
        <end position="491"/>
    </location>
</feature>